<evidence type="ECO:0000313" key="4">
    <source>
        <dbReference type="Proteomes" id="UP000499080"/>
    </source>
</evidence>
<dbReference type="AlphaFoldDB" id="A0A4Y2M7H0"/>
<organism evidence="3 4">
    <name type="scientific">Araneus ventricosus</name>
    <name type="common">Orbweaver spider</name>
    <name type="synonym">Epeira ventricosa</name>
    <dbReference type="NCBI Taxonomy" id="182803"/>
    <lineage>
        <taxon>Eukaryota</taxon>
        <taxon>Metazoa</taxon>
        <taxon>Ecdysozoa</taxon>
        <taxon>Arthropoda</taxon>
        <taxon>Chelicerata</taxon>
        <taxon>Arachnida</taxon>
        <taxon>Araneae</taxon>
        <taxon>Araneomorphae</taxon>
        <taxon>Entelegynae</taxon>
        <taxon>Araneoidea</taxon>
        <taxon>Araneidae</taxon>
        <taxon>Araneus</taxon>
    </lineage>
</organism>
<comment type="caution">
    <text evidence="3">The sequence shown here is derived from an EMBL/GenBank/DDBJ whole genome shotgun (WGS) entry which is preliminary data.</text>
</comment>
<dbReference type="EMBL" id="BGPR01121852">
    <property type="protein sequence ID" value="GBN22605.1"/>
    <property type="molecule type" value="Genomic_DNA"/>
</dbReference>
<sequence length="97" mass="11016">PTSKSLLYFLPQPLSMSLVLTVYTPLFSNCLFPNPVLNGPHLRLIIHYSYTLCKWRGDIGKFIPFLAYPFRQVIHDPSIPANSSNISPSDPRHPPPR</sequence>
<name>A0A4Y2M7H0_ARAVE</name>
<feature type="non-terminal residue" evidence="3">
    <location>
        <position position="1"/>
    </location>
</feature>
<evidence type="ECO:0000313" key="1">
    <source>
        <dbReference type="EMBL" id="GBN22602.1"/>
    </source>
</evidence>
<accession>A0A4Y2M7H0</accession>
<evidence type="ECO:0000313" key="2">
    <source>
        <dbReference type="EMBL" id="GBN22605.1"/>
    </source>
</evidence>
<protein>
    <submittedName>
        <fullName evidence="3">Uncharacterized protein</fullName>
    </submittedName>
</protein>
<proteinExistence type="predicted"/>
<dbReference type="Proteomes" id="UP000499080">
    <property type="component" value="Unassembled WGS sequence"/>
</dbReference>
<reference evidence="3 4" key="1">
    <citation type="journal article" date="2019" name="Sci. Rep.">
        <title>Orb-weaving spider Araneus ventricosus genome elucidates the spidroin gene catalogue.</title>
        <authorList>
            <person name="Kono N."/>
            <person name="Nakamura H."/>
            <person name="Ohtoshi R."/>
            <person name="Moran D.A.P."/>
            <person name="Shinohara A."/>
            <person name="Yoshida Y."/>
            <person name="Fujiwara M."/>
            <person name="Mori M."/>
            <person name="Tomita M."/>
            <person name="Arakawa K."/>
        </authorList>
    </citation>
    <scope>NUCLEOTIDE SEQUENCE [LARGE SCALE GENOMIC DNA]</scope>
</reference>
<gene>
    <name evidence="2" type="ORF">AVEN_106965_1</name>
    <name evidence="3" type="ORF">AVEN_143007_1</name>
    <name evidence="1" type="ORF">AVEN_76116_1</name>
</gene>
<evidence type="ECO:0000313" key="3">
    <source>
        <dbReference type="EMBL" id="GBN22619.1"/>
    </source>
</evidence>
<dbReference type="EMBL" id="BGPR01121851">
    <property type="protein sequence ID" value="GBN22602.1"/>
    <property type="molecule type" value="Genomic_DNA"/>
</dbReference>
<dbReference type="EMBL" id="BGPR01121859">
    <property type="protein sequence ID" value="GBN22619.1"/>
    <property type="molecule type" value="Genomic_DNA"/>
</dbReference>
<keyword evidence="4" id="KW-1185">Reference proteome</keyword>